<dbReference type="Proteomes" id="UP000266673">
    <property type="component" value="Unassembled WGS sequence"/>
</dbReference>
<comment type="caution">
    <text evidence="2">The sequence shown here is derived from an EMBL/GenBank/DDBJ whole genome shotgun (WGS) entry which is preliminary data.</text>
</comment>
<accession>A0A397UEK4</accession>
<evidence type="ECO:0000256" key="1">
    <source>
        <dbReference type="SAM" id="MobiDB-lite"/>
    </source>
</evidence>
<dbReference type="AlphaFoldDB" id="A0A397UEK4"/>
<name>A0A397UEK4_9GLOM</name>
<dbReference type="OrthoDB" id="2490746at2759"/>
<protein>
    <submittedName>
        <fullName evidence="2">Uncharacterized protein</fullName>
    </submittedName>
</protein>
<dbReference type="EMBL" id="QKWP01001930">
    <property type="protein sequence ID" value="RIB05733.1"/>
    <property type="molecule type" value="Genomic_DNA"/>
</dbReference>
<organism evidence="2 3">
    <name type="scientific">Gigaspora rosea</name>
    <dbReference type="NCBI Taxonomy" id="44941"/>
    <lineage>
        <taxon>Eukaryota</taxon>
        <taxon>Fungi</taxon>
        <taxon>Fungi incertae sedis</taxon>
        <taxon>Mucoromycota</taxon>
        <taxon>Glomeromycotina</taxon>
        <taxon>Glomeromycetes</taxon>
        <taxon>Diversisporales</taxon>
        <taxon>Gigasporaceae</taxon>
        <taxon>Gigaspora</taxon>
    </lineage>
</organism>
<evidence type="ECO:0000313" key="3">
    <source>
        <dbReference type="Proteomes" id="UP000266673"/>
    </source>
</evidence>
<feature type="compositionally biased region" description="Pro residues" evidence="1">
    <location>
        <begin position="73"/>
        <end position="89"/>
    </location>
</feature>
<keyword evidence="3" id="KW-1185">Reference proteome</keyword>
<gene>
    <name evidence="2" type="ORF">C2G38_2218857</name>
</gene>
<sequence length="162" mass="18690">MFSIVNANDNWETCYTDAINATGYFDRDIGNLGASHGNVFSNCRRLHEQSRGLADLGEDIGCVKFRRNAFTTQPPPTQPPPPPHTPTQPSPRQDQTFWIQNKYSMISQVAARYDDKDSWNWMVFGVEVSTEQDKWRGPFDNTQDYCYHYHGSEDDWDVYPCP</sequence>
<proteinExistence type="predicted"/>
<evidence type="ECO:0000313" key="2">
    <source>
        <dbReference type="EMBL" id="RIB05733.1"/>
    </source>
</evidence>
<reference evidence="2 3" key="1">
    <citation type="submission" date="2018-06" db="EMBL/GenBank/DDBJ databases">
        <title>Comparative genomics reveals the genomic features of Rhizophagus irregularis, R. cerebriforme, R. diaphanum and Gigaspora rosea, and their symbiotic lifestyle signature.</title>
        <authorList>
            <person name="Morin E."/>
            <person name="San Clemente H."/>
            <person name="Chen E.C.H."/>
            <person name="De La Providencia I."/>
            <person name="Hainaut M."/>
            <person name="Kuo A."/>
            <person name="Kohler A."/>
            <person name="Murat C."/>
            <person name="Tang N."/>
            <person name="Roy S."/>
            <person name="Loubradou J."/>
            <person name="Henrissat B."/>
            <person name="Grigoriev I.V."/>
            <person name="Corradi N."/>
            <person name="Roux C."/>
            <person name="Martin F.M."/>
        </authorList>
    </citation>
    <scope>NUCLEOTIDE SEQUENCE [LARGE SCALE GENOMIC DNA]</scope>
    <source>
        <strain evidence="2 3">DAOM 194757</strain>
    </source>
</reference>
<feature type="region of interest" description="Disordered" evidence="1">
    <location>
        <begin position="68"/>
        <end position="95"/>
    </location>
</feature>